<gene>
    <name evidence="1" type="ORF">CTOB1V02_LOCUS12011</name>
</gene>
<dbReference type="PANTHER" id="PTHR45710">
    <property type="entry name" value="C-TYPE LECTIN DOMAIN-CONTAINING PROTEIN 180"/>
    <property type="match status" value="1"/>
</dbReference>
<sequence length="244" mass="26738">GVCCQDNGQRASQSPLLLLSLCPQDGIVSLPLFVSVSSSQLFHFHGFTPTSESTLKIVGNWSLQHPLLTMQMMKNKIPLQAVLVSLWISGLLSLEVVKLQKFPGYACNTKAGDPTQGMETRKCLVKGLRNKCWAIQTKPDCGCCLTIKPDNTTFLYARADLNEGEKCLQDSQCPEGTKCVSGICKHGCPSGSEFNPEFGKCYFFSTTRETWTAAEDHCASLREGAHLASIHSASEMDYLFSSKL</sequence>
<dbReference type="AlphaFoldDB" id="A0A7R8ZTT0"/>
<dbReference type="InterPro" id="IPR016186">
    <property type="entry name" value="C-type_lectin-like/link_sf"/>
</dbReference>
<accession>A0A7R8ZTT0</accession>
<dbReference type="InterPro" id="IPR001304">
    <property type="entry name" value="C-type_lectin-like"/>
</dbReference>
<dbReference type="OrthoDB" id="10059571at2759"/>
<proteinExistence type="predicted"/>
<dbReference type="CDD" id="cd00037">
    <property type="entry name" value="CLECT"/>
    <property type="match status" value="1"/>
</dbReference>
<reference evidence="1" key="1">
    <citation type="submission" date="2020-11" db="EMBL/GenBank/DDBJ databases">
        <authorList>
            <person name="Tran Van P."/>
        </authorList>
    </citation>
    <scope>NUCLEOTIDE SEQUENCE</scope>
</reference>
<dbReference type="PROSITE" id="PS50041">
    <property type="entry name" value="C_TYPE_LECTIN_2"/>
    <property type="match status" value="1"/>
</dbReference>
<dbReference type="PANTHER" id="PTHR45710:SF26">
    <property type="entry name" value="RH26557P"/>
    <property type="match status" value="1"/>
</dbReference>
<dbReference type="Gene3D" id="3.10.100.10">
    <property type="entry name" value="Mannose-Binding Protein A, subunit A"/>
    <property type="match status" value="1"/>
</dbReference>
<dbReference type="InterPro" id="IPR016187">
    <property type="entry name" value="CTDL_fold"/>
</dbReference>
<name>A0A7R8ZTT0_9CRUS</name>
<evidence type="ECO:0000313" key="1">
    <source>
        <dbReference type="EMBL" id="CAD7234194.1"/>
    </source>
</evidence>
<dbReference type="EMBL" id="OB668005">
    <property type="protein sequence ID" value="CAD7234194.1"/>
    <property type="molecule type" value="Genomic_DNA"/>
</dbReference>
<organism evidence="1">
    <name type="scientific">Cyprideis torosa</name>
    <dbReference type="NCBI Taxonomy" id="163714"/>
    <lineage>
        <taxon>Eukaryota</taxon>
        <taxon>Metazoa</taxon>
        <taxon>Ecdysozoa</taxon>
        <taxon>Arthropoda</taxon>
        <taxon>Crustacea</taxon>
        <taxon>Oligostraca</taxon>
        <taxon>Ostracoda</taxon>
        <taxon>Podocopa</taxon>
        <taxon>Podocopida</taxon>
        <taxon>Cytherocopina</taxon>
        <taxon>Cytheroidea</taxon>
        <taxon>Cytherideidae</taxon>
        <taxon>Cyprideis</taxon>
    </lineage>
</organism>
<dbReference type="SUPFAM" id="SSF56436">
    <property type="entry name" value="C-type lectin-like"/>
    <property type="match status" value="1"/>
</dbReference>
<feature type="non-terminal residue" evidence="1">
    <location>
        <position position="1"/>
    </location>
</feature>
<dbReference type="InterPro" id="IPR050828">
    <property type="entry name" value="C-type_lectin/matrix_domain"/>
</dbReference>
<protein>
    <submittedName>
        <fullName evidence="1">Uncharacterized protein</fullName>
    </submittedName>
</protein>